<dbReference type="EMBL" id="OMOJ01000008">
    <property type="protein sequence ID" value="SPF81299.1"/>
    <property type="molecule type" value="Genomic_DNA"/>
</dbReference>
<reference evidence="16" key="1">
    <citation type="submission" date="2018-03" db="EMBL/GenBank/DDBJ databases">
        <authorList>
            <person name="Rodrigo-Torres L."/>
            <person name="Arahal R. D."/>
            <person name="Lucena T."/>
        </authorList>
    </citation>
    <scope>NUCLEOTIDE SEQUENCE [LARGE SCALE GENOMIC DNA]</scope>
    <source>
        <strain evidence="16">CECT 8871</strain>
    </source>
</reference>
<gene>
    <name evidence="13 15" type="primary">ctaA</name>
    <name evidence="15" type="ORF">PRI8871_03121</name>
</gene>
<feature type="binding site" description="axial binding residue" evidence="13">
    <location>
        <position position="291"/>
    </location>
    <ligand>
        <name>heme</name>
        <dbReference type="ChEBI" id="CHEBI:30413"/>
    </ligand>
    <ligandPart>
        <name>Fe</name>
        <dbReference type="ChEBI" id="CHEBI:18248"/>
    </ligandPart>
</feature>
<dbReference type="OrthoDB" id="9793156at2"/>
<evidence type="ECO:0000256" key="4">
    <source>
        <dbReference type="ARBA" id="ARBA00022692"/>
    </source>
</evidence>
<keyword evidence="4 13" id="KW-0812">Transmembrane</keyword>
<evidence type="ECO:0000256" key="6">
    <source>
        <dbReference type="ARBA" id="ARBA00022989"/>
    </source>
</evidence>
<dbReference type="InterPro" id="IPR054616">
    <property type="entry name" value="HemA_synt_rhodobact"/>
</dbReference>
<evidence type="ECO:0000256" key="2">
    <source>
        <dbReference type="ARBA" id="ARBA00004141"/>
    </source>
</evidence>
<feature type="transmembrane region" description="Helical" evidence="13">
    <location>
        <begin position="229"/>
        <end position="249"/>
    </location>
</feature>
<evidence type="ECO:0000256" key="14">
    <source>
        <dbReference type="SAM" id="MobiDB-lite"/>
    </source>
</evidence>
<keyword evidence="8 13" id="KW-0408">Iron</keyword>
<feature type="transmembrane region" description="Helical" evidence="13">
    <location>
        <begin position="122"/>
        <end position="140"/>
    </location>
</feature>
<feature type="transmembrane region" description="Helical" evidence="13">
    <location>
        <begin position="190"/>
        <end position="208"/>
    </location>
</feature>
<evidence type="ECO:0000313" key="16">
    <source>
        <dbReference type="Proteomes" id="UP000244904"/>
    </source>
</evidence>
<keyword evidence="6 13" id="KW-1133">Transmembrane helix</keyword>
<organism evidence="15 16">
    <name type="scientific">Pseudoprimorskyibacter insulae</name>
    <dbReference type="NCBI Taxonomy" id="1695997"/>
    <lineage>
        <taxon>Bacteria</taxon>
        <taxon>Pseudomonadati</taxon>
        <taxon>Pseudomonadota</taxon>
        <taxon>Alphaproteobacteria</taxon>
        <taxon>Rhodobacterales</taxon>
        <taxon>Paracoccaceae</taxon>
        <taxon>Pseudoprimorskyibacter</taxon>
    </lineage>
</organism>
<name>A0A2R8AZN7_9RHOB</name>
<feature type="binding site" description="axial binding residue" evidence="13">
    <location>
        <position position="351"/>
    </location>
    <ligand>
        <name>heme</name>
        <dbReference type="ChEBI" id="CHEBI:30413"/>
    </ligand>
    <ligandPart>
        <name>Fe</name>
        <dbReference type="ChEBI" id="CHEBI:18248"/>
    </ligandPart>
</feature>
<keyword evidence="16" id="KW-1185">Reference proteome</keyword>
<evidence type="ECO:0000256" key="1">
    <source>
        <dbReference type="ARBA" id="ARBA00001970"/>
    </source>
</evidence>
<dbReference type="GO" id="GO:0006784">
    <property type="term" value="P:heme A biosynthetic process"/>
    <property type="evidence" value="ECO:0007669"/>
    <property type="project" value="UniProtKB-UniRule"/>
</dbReference>
<comment type="pathway">
    <text evidence="11 13">Porphyrin-containing compound metabolism; heme A biosynthesis; heme A from heme O: step 1/1.</text>
</comment>
<comment type="function">
    <text evidence="13">Catalyzes the conversion of heme O to heme A by two successive hydroxylations of the methyl group at C8. The first hydroxylation forms heme I, the second hydroxylation results in an unstable dihydroxymethyl group, which spontaneously dehydrates, resulting in the formyl group of heme A.</text>
</comment>
<dbReference type="GO" id="GO:0046872">
    <property type="term" value="F:metal ion binding"/>
    <property type="evidence" value="ECO:0007669"/>
    <property type="project" value="UniProtKB-KW"/>
</dbReference>
<dbReference type="Proteomes" id="UP000244904">
    <property type="component" value="Unassembled WGS sequence"/>
</dbReference>
<dbReference type="EC" id="1.17.99.9" evidence="13"/>
<keyword evidence="9 13" id="KW-0350">Heme biosynthesis</keyword>
<dbReference type="GO" id="GO:0016653">
    <property type="term" value="F:oxidoreductase activity, acting on NAD(P)H, heme protein as acceptor"/>
    <property type="evidence" value="ECO:0007669"/>
    <property type="project" value="TreeGrafter"/>
</dbReference>
<dbReference type="GO" id="GO:0005886">
    <property type="term" value="C:plasma membrane"/>
    <property type="evidence" value="ECO:0007669"/>
    <property type="project" value="UniProtKB-SubCell"/>
</dbReference>
<dbReference type="HAMAP" id="MF_01665">
    <property type="entry name" value="HemeA_synth_type2"/>
    <property type="match status" value="1"/>
</dbReference>
<comment type="subcellular location">
    <subcellularLocation>
        <location evidence="13">Cell membrane</location>
        <topology evidence="13">Multi-pass membrane protein</topology>
    </subcellularLocation>
    <subcellularLocation>
        <location evidence="2">Membrane</location>
        <topology evidence="2">Multi-pass membrane protein</topology>
    </subcellularLocation>
</comment>
<dbReference type="PANTHER" id="PTHR23289:SF2">
    <property type="entry name" value="CYTOCHROME C OXIDASE ASSEMBLY PROTEIN COX15 HOMOLOG"/>
    <property type="match status" value="1"/>
</dbReference>
<keyword evidence="10 13" id="KW-0472">Membrane</keyword>
<evidence type="ECO:0000256" key="12">
    <source>
        <dbReference type="ARBA" id="ARBA00048044"/>
    </source>
</evidence>
<protein>
    <recommendedName>
        <fullName evidence="13">Heme A synthase</fullName>
        <shortName evidence="13">HAS</shortName>
        <ecNumber evidence="13">1.17.99.9</ecNumber>
    </recommendedName>
    <alternativeName>
        <fullName evidence="13">Cytochrome aa3-controlling protein</fullName>
    </alternativeName>
</protein>
<dbReference type="RefSeq" id="WP_108887150.1">
    <property type="nucleotide sequence ID" value="NZ_OMOJ01000008.1"/>
</dbReference>
<dbReference type="PANTHER" id="PTHR23289">
    <property type="entry name" value="CYTOCHROME C OXIDASE ASSEMBLY PROTEIN COX15"/>
    <property type="match status" value="1"/>
</dbReference>
<evidence type="ECO:0000256" key="3">
    <source>
        <dbReference type="ARBA" id="ARBA00022475"/>
    </source>
</evidence>
<keyword evidence="3 13" id="KW-1003">Cell membrane</keyword>
<feature type="transmembrane region" description="Helical" evidence="13">
    <location>
        <begin position="319"/>
        <end position="343"/>
    </location>
</feature>
<dbReference type="Pfam" id="PF02628">
    <property type="entry name" value="COX15-CtaA"/>
    <property type="match status" value="1"/>
</dbReference>
<evidence type="ECO:0000256" key="7">
    <source>
        <dbReference type="ARBA" id="ARBA00023002"/>
    </source>
</evidence>
<feature type="transmembrane region" description="Helical" evidence="13">
    <location>
        <begin position="39"/>
        <end position="58"/>
    </location>
</feature>
<dbReference type="UniPathway" id="UPA00269">
    <property type="reaction ID" value="UER00713"/>
</dbReference>
<dbReference type="GO" id="GO:0120547">
    <property type="term" value="F:heme A synthase activity"/>
    <property type="evidence" value="ECO:0007669"/>
    <property type="project" value="UniProtKB-EC"/>
</dbReference>
<comment type="catalytic activity">
    <reaction evidence="12">
        <text>Fe(II)-heme o + 2 A + H2O = Fe(II)-heme a + 2 AH2</text>
        <dbReference type="Rhea" id="RHEA:63388"/>
        <dbReference type="ChEBI" id="CHEBI:13193"/>
        <dbReference type="ChEBI" id="CHEBI:15377"/>
        <dbReference type="ChEBI" id="CHEBI:17499"/>
        <dbReference type="ChEBI" id="CHEBI:60530"/>
        <dbReference type="ChEBI" id="CHEBI:61715"/>
        <dbReference type="EC" id="1.17.99.9"/>
    </reaction>
    <physiologicalReaction direction="left-to-right" evidence="12">
        <dbReference type="Rhea" id="RHEA:63389"/>
    </physiologicalReaction>
</comment>
<comment type="similarity">
    <text evidence="13">Belongs to the COX15/CtaA family. Type 2 subfamily.</text>
</comment>
<evidence type="ECO:0000256" key="8">
    <source>
        <dbReference type="ARBA" id="ARBA00023004"/>
    </source>
</evidence>
<dbReference type="InterPro" id="IPR023754">
    <property type="entry name" value="HemeA_Synthase_type2"/>
</dbReference>
<evidence type="ECO:0000256" key="11">
    <source>
        <dbReference type="ARBA" id="ARBA00044501"/>
    </source>
</evidence>
<evidence type="ECO:0000256" key="5">
    <source>
        <dbReference type="ARBA" id="ARBA00022723"/>
    </source>
</evidence>
<evidence type="ECO:0000256" key="13">
    <source>
        <dbReference type="HAMAP-Rule" id="MF_01665"/>
    </source>
</evidence>
<comment type="subunit">
    <text evidence="13">Interacts with CtaB.</text>
</comment>
<accession>A0A2R8AZN7</accession>
<proteinExistence type="inferred from homology"/>
<feature type="transmembrane region" description="Helical" evidence="13">
    <location>
        <begin position="152"/>
        <end position="170"/>
    </location>
</feature>
<feature type="region of interest" description="Disordered" evidence="14">
    <location>
        <begin position="1"/>
        <end position="28"/>
    </location>
</feature>
<evidence type="ECO:0000313" key="15">
    <source>
        <dbReference type="EMBL" id="SPF81299.1"/>
    </source>
</evidence>
<keyword evidence="7 13" id="KW-0560">Oxidoreductase</keyword>
<evidence type="ECO:0000256" key="10">
    <source>
        <dbReference type="ARBA" id="ARBA00023136"/>
    </source>
</evidence>
<feature type="transmembrane region" description="Helical" evidence="13">
    <location>
        <begin position="349"/>
        <end position="369"/>
    </location>
</feature>
<keyword evidence="5 13" id="KW-0479">Metal-binding</keyword>
<dbReference type="AlphaFoldDB" id="A0A2R8AZN7"/>
<feature type="transmembrane region" description="Helical" evidence="13">
    <location>
        <begin position="289"/>
        <end position="307"/>
    </location>
</feature>
<sequence>MSGKRSIFEEVGENAPKPQAPQGGMIDKGRRGARSAIRIWLMVLFAMVAVMIVVGGLTRLTDSGLSITEWKPLIGAMPPMSEAAWLAEFEKYKQIPEYQLQNKGMSLGEFQFIYWWEWGHRQLGRTIGLVWALGFFGFLAARKIPTGWTGRLLLLGVLGGAQGAVGWWMVHSGLSGEMLDVASYRLATHLGLAFVILGFIAWDIFLLGRDERGLMQARRSKEAKLFSMSTGLLHFSFLQILIGALVAGIDAGRTYNDWPLMAGAFLPPFPFDLDPVWRNFFENAGLVQFMHRMAGYLLMAFGVVVWLRGRKSANTDTRFRFNAVLAMMVVQMVLGIATVLYMAPLQIAIVHQLGAILLWVLILRARFAAAYPKPQSVRGV</sequence>
<dbReference type="NCBIfam" id="NF045570">
    <property type="entry name" value="HemSynCtaAAlphapr"/>
    <property type="match status" value="1"/>
</dbReference>
<comment type="cofactor">
    <cofactor evidence="1 13">
        <name>heme b</name>
        <dbReference type="ChEBI" id="CHEBI:60344"/>
    </cofactor>
</comment>
<dbReference type="InterPro" id="IPR003780">
    <property type="entry name" value="COX15/CtaA_fam"/>
</dbReference>
<evidence type="ECO:0000256" key="9">
    <source>
        <dbReference type="ARBA" id="ARBA00023133"/>
    </source>
</evidence>